<dbReference type="EMBL" id="AWGA01000019">
    <property type="protein sequence ID" value="TEA27779.1"/>
    <property type="molecule type" value="Genomic_DNA"/>
</dbReference>
<dbReference type="Proteomes" id="UP000506160">
    <property type="component" value="Unassembled WGS sequence"/>
</dbReference>
<organism evidence="3 4">
    <name type="scientific">Candidatus Schmidhempelia bombi str. Bimp</name>
    <dbReference type="NCBI Taxonomy" id="1387197"/>
    <lineage>
        <taxon>Bacteria</taxon>
        <taxon>Pseudomonadati</taxon>
        <taxon>Pseudomonadota</taxon>
        <taxon>Gammaproteobacteria</taxon>
        <taxon>Orbales</taxon>
        <taxon>Orbaceae</taxon>
        <taxon>Candidatus Schmidhempelia</taxon>
    </lineage>
</organism>
<dbReference type="InterPro" id="IPR036249">
    <property type="entry name" value="Thioredoxin-like_sf"/>
</dbReference>
<evidence type="ECO:0000313" key="3">
    <source>
        <dbReference type="EMBL" id="TEA27779.1"/>
    </source>
</evidence>
<dbReference type="SUPFAM" id="SSF52833">
    <property type="entry name" value="Thioredoxin-like"/>
    <property type="match status" value="1"/>
</dbReference>
<evidence type="ECO:0000256" key="1">
    <source>
        <dbReference type="ARBA" id="ARBA00007198"/>
    </source>
</evidence>
<dbReference type="InterPro" id="IPR006504">
    <property type="entry name" value="Tscrpt_reg_Spx/MgsR"/>
</dbReference>
<dbReference type="NCBIfam" id="TIGR01617">
    <property type="entry name" value="arsC_related"/>
    <property type="match status" value="1"/>
</dbReference>
<evidence type="ECO:0000313" key="4">
    <source>
        <dbReference type="Proteomes" id="UP000506160"/>
    </source>
</evidence>
<comment type="similarity">
    <text evidence="1 2">Belongs to the ArsC family.</text>
</comment>
<dbReference type="Pfam" id="PF03960">
    <property type="entry name" value="ArsC"/>
    <property type="match status" value="1"/>
</dbReference>
<dbReference type="Gene3D" id="3.40.30.10">
    <property type="entry name" value="Glutaredoxin"/>
    <property type="match status" value="1"/>
</dbReference>
<dbReference type="CDD" id="cd03035">
    <property type="entry name" value="ArsC_Yffb"/>
    <property type="match status" value="1"/>
</dbReference>
<dbReference type="PROSITE" id="PS51353">
    <property type="entry name" value="ARSC"/>
    <property type="match status" value="1"/>
</dbReference>
<protein>
    <submittedName>
        <fullName evidence="3">ArsC family reductase</fullName>
    </submittedName>
</protein>
<dbReference type="NCBIfam" id="NF008107">
    <property type="entry name" value="PRK10853.1"/>
    <property type="match status" value="1"/>
</dbReference>
<comment type="caution">
    <text evidence="3">The sequence shown here is derived from an EMBL/GenBank/DDBJ whole genome shotgun (WGS) entry which is preliminary data.</text>
</comment>
<dbReference type="InterPro" id="IPR006660">
    <property type="entry name" value="Arsenate_reductase-like"/>
</dbReference>
<dbReference type="RefSeq" id="WP_105291828.1">
    <property type="nucleotide sequence ID" value="NZ_AWGA01000019.1"/>
</dbReference>
<accession>A0AB94IE87</accession>
<reference evidence="3 4" key="1">
    <citation type="journal article" date="2014" name="Appl. Environ. Microbiol.">
        <title>Genomic features of a bumble bee symbiont reflect its host environment.</title>
        <authorList>
            <person name="Martinson V.G."/>
            <person name="Magoc T."/>
            <person name="Koch H."/>
            <person name="Salzberg S.L."/>
            <person name="Moran N.A."/>
        </authorList>
    </citation>
    <scope>NUCLEOTIDE SEQUENCE [LARGE SCALE GENOMIC DNA]</scope>
    <source>
        <strain evidence="3 4">Bimp</strain>
    </source>
</reference>
<dbReference type="PANTHER" id="PTHR30041">
    <property type="entry name" value="ARSENATE REDUCTASE"/>
    <property type="match status" value="1"/>
</dbReference>
<dbReference type="PANTHER" id="PTHR30041:SF8">
    <property type="entry name" value="PROTEIN YFFB"/>
    <property type="match status" value="1"/>
</dbReference>
<evidence type="ECO:0000256" key="2">
    <source>
        <dbReference type="PROSITE-ProRule" id="PRU01282"/>
    </source>
</evidence>
<proteinExistence type="inferred from homology"/>
<gene>
    <name evidence="3" type="ORF">O970_02120</name>
</gene>
<keyword evidence="4" id="KW-1185">Reference proteome</keyword>
<name>A0AB94IE87_9GAMM</name>
<dbReference type="AlphaFoldDB" id="A0AB94IE87"/>
<sequence>MYTIYGIKNCDTMKKAFKWLDEQQINYHFHNYKIDGISDDLLQQFLKLTDWQSLINTRGTTWRKLDETTKNSIVDNITATKLMLAYPSIIKRPILINRNRILLGFNPEHYQQFIEVNPL</sequence>